<dbReference type="Pfam" id="PF00035">
    <property type="entry name" value="dsrm"/>
    <property type="match status" value="1"/>
</dbReference>
<evidence type="ECO:0000256" key="1">
    <source>
        <dbReference type="PROSITE-ProRule" id="PRU00266"/>
    </source>
</evidence>
<dbReference type="GO" id="GO:0005737">
    <property type="term" value="C:cytoplasm"/>
    <property type="evidence" value="ECO:0000318"/>
    <property type="project" value="GO_Central"/>
</dbReference>
<dbReference type="EMBL" id="AMQM01002844">
    <property type="status" value="NOT_ANNOTATED_CDS"/>
    <property type="molecule type" value="Genomic_DNA"/>
</dbReference>
<evidence type="ECO:0000313" key="4">
    <source>
        <dbReference type="EMBL" id="ESO09952.1"/>
    </source>
</evidence>
<feature type="domain" description="DRBM" evidence="3">
    <location>
        <begin position="18"/>
        <end position="85"/>
    </location>
</feature>
<dbReference type="CTD" id="20202078"/>
<dbReference type="PANTHER" id="PTHR10910:SF62">
    <property type="entry name" value="AT07585P-RELATED"/>
    <property type="match status" value="1"/>
</dbReference>
<dbReference type="CDD" id="cd10845">
    <property type="entry name" value="DSRM_RNAse_III_family"/>
    <property type="match status" value="1"/>
</dbReference>
<evidence type="ECO:0000259" key="3">
    <source>
        <dbReference type="PROSITE" id="PS50137"/>
    </source>
</evidence>
<name>T1EZS8_HELRO</name>
<dbReference type="GO" id="GO:0003725">
    <property type="term" value="F:double-stranded RNA binding"/>
    <property type="evidence" value="ECO:0000318"/>
    <property type="project" value="GO_Central"/>
</dbReference>
<proteinExistence type="predicted"/>
<dbReference type="InParanoid" id="T1EZS8"/>
<evidence type="ECO:0000313" key="6">
    <source>
        <dbReference type="Proteomes" id="UP000015101"/>
    </source>
</evidence>
<dbReference type="PANTHER" id="PTHR10910">
    <property type="entry name" value="EUKARYOTE SPECIFIC DSRNA BINDING PROTEIN"/>
    <property type="match status" value="1"/>
</dbReference>
<dbReference type="GO" id="GO:0006396">
    <property type="term" value="P:RNA processing"/>
    <property type="evidence" value="ECO:0000318"/>
    <property type="project" value="GO_Central"/>
</dbReference>
<reference evidence="5" key="3">
    <citation type="submission" date="2015-06" db="UniProtKB">
        <authorList>
            <consortium name="EnsemblMetazoa"/>
        </authorList>
    </citation>
    <scope>IDENTIFICATION</scope>
</reference>
<organism evidence="5 6">
    <name type="scientific">Helobdella robusta</name>
    <name type="common">Californian leech</name>
    <dbReference type="NCBI Taxonomy" id="6412"/>
    <lineage>
        <taxon>Eukaryota</taxon>
        <taxon>Metazoa</taxon>
        <taxon>Spiralia</taxon>
        <taxon>Lophotrochozoa</taxon>
        <taxon>Annelida</taxon>
        <taxon>Clitellata</taxon>
        <taxon>Hirudinea</taxon>
        <taxon>Rhynchobdellida</taxon>
        <taxon>Glossiphoniidae</taxon>
        <taxon>Helobdella</taxon>
    </lineage>
</organism>
<dbReference type="RefSeq" id="XP_009011766.1">
    <property type="nucleotide sequence ID" value="XM_009013518.1"/>
</dbReference>
<dbReference type="GO" id="GO:0006382">
    <property type="term" value="P:adenosine to inosine editing"/>
    <property type="evidence" value="ECO:0000318"/>
    <property type="project" value="GO_Central"/>
</dbReference>
<dbReference type="PROSITE" id="PS50137">
    <property type="entry name" value="DS_RBD"/>
    <property type="match status" value="1"/>
</dbReference>
<dbReference type="SMART" id="SM00358">
    <property type="entry name" value="DSRM"/>
    <property type="match status" value="2"/>
</dbReference>
<sequence length="495" mass="56256">MEKPKKPYDKEKTVGMNAAITDISILHQKYPKATYTVVSQSGPVHEPNFIAECRIDEKNVFYGEGKSKQKAKQDAAANALKFIVSSNANGESKPSEAATKNPPTPSKSEPLTDKVHVGIVFQHLHPDLNFIWSKGSDLNRHVGEIVVNGKTFKDESSSKKLTKVKLTVAILKEMHNINCITMSDKNAYVENSDWKKIRAKKHKPTPMRPVKSEQLTSIPPVCGQKHPIQFLYEIYTTLDYKEMNISDPSGIKYRCTLDLENETFVGEALTRKIAKLNCAINTINGLLEMGILQQRLEIKEMNKDMLRKHKLAKKEKYLMKQDTRLKYQGDGMKKFKFVDFKKSETLMPGRGMVSNPSIYPSHHANSSVAGAGNNFFAGHANEQSYNLRMPSSFLSMENQNTNVLQQQPFVKTEYNQHGYIKSEYHSPQPASSSYAANSYSNNERIYHHHHHHHQPQQQQQYHFNNQQAHEAVYNSYSNYNATAGSAVSNRIPFNY</sequence>
<keyword evidence="1" id="KW-0694">RNA-binding</keyword>
<dbReference type="GeneID" id="20202078"/>
<accession>T1EZS8</accession>
<dbReference type="GO" id="GO:0005730">
    <property type="term" value="C:nucleolus"/>
    <property type="evidence" value="ECO:0000318"/>
    <property type="project" value="GO_Central"/>
</dbReference>
<dbReference type="InterPro" id="IPR014720">
    <property type="entry name" value="dsRBD_dom"/>
</dbReference>
<dbReference type="EnsemblMetazoa" id="HelroT167782">
    <property type="protein sequence ID" value="HelroP167782"/>
    <property type="gene ID" value="HelroG167782"/>
</dbReference>
<feature type="region of interest" description="Disordered" evidence="2">
    <location>
        <begin position="88"/>
        <end position="111"/>
    </location>
</feature>
<dbReference type="GO" id="GO:0008251">
    <property type="term" value="F:tRNA-specific adenosine deaminase activity"/>
    <property type="evidence" value="ECO:0000318"/>
    <property type="project" value="GO_Central"/>
</dbReference>
<reference evidence="4 6" key="2">
    <citation type="journal article" date="2013" name="Nature">
        <title>Insights into bilaterian evolution from three spiralian genomes.</title>
        <authorList>
            <person name="Simakov O."/>
            <person name="Marletaz F."/>
            <person name="Cho S.J."/>
            <person name="Edsinger-Gonzales E."/>
            <person name="Havlak P."/>
            <person name="Hellsten U."/>
            <person name="Kuo D.H."/>
            <person name="Larsson T."/>
            <person name="Lv J."/>
            <person name="Arendt D."/>
            <person name="Savage R."/>
            <person name="Osoegawa K."/>
            <person name="de Jong P."/>
            <person name="Grimwood J."/>
            <person name="Chapman J.A."/>
            <person name="Shapiro H."/>
            <person name="Aerts A."/>
            <person name="Otillar R.P."/>
            <person name="Terry A.Y."/>
            <person name="Boore J.L."/>
            <person name="Grigoriev I.V."/>
            <person name="Lindberg D.R."/>
            <person name="Seaver E.C."/>
            <person name="Weisblat D.A."/>
            <person name="Putnam N.H."/>
            <person name="Rokhsar D.S."/>
        </authorList>
    </citation>
    <scope>NUCLEOTIDE SEQUENCE</scope>
</reference>
<dbReference type="KEGG" id="hro:HELRODRAFT_167782"/>
<dbReference type="HOGENOM" id="CLU_551272_0_0_1"/>
<dbReference type="Gene3D" id="3.30.160.20">
    <property type="match status" value="2"/>
</dbReference>
<dbReference type="AlphaFoldDB" id="T1EZS8"/>
<dbReference type="GO" id="GO:0003726">
    <property type="term" value="F:double-stranded RNA adenosine deaminase activity"/>
    <property type="evidence" value="ECO:0000318"/>
    <property type="project" value="GO_Central"/>
</dbReference>
<evidence type="ECO:0000256" key="2">
    <source>
        <dbReference type="SAM" id="MobiDB-lite"/>
    </source>
</evidence>
<dbReference type="SUPFAM" id="SSF54768">
    <property type="entry name" value="dsRNA-binding domain-like"/>
    <property type="match status" value="2"/>
</dbReference>
<evidence type="ECO:0000313" key="5">
    <source>
        <dbReference type="EnsemblMetazoa" id="HelroP167782"/>
    </source>
</evidence>
<keyword evidence="6" id="KW-1185">Reference proteome</keyword>
<protein>
    <recommendedName>
        <fullName evidence="3">DRBM domain-containing protein</fullName>
    </recommendedName>
</protein>
<dbReference type="CDD" id="cd00048">
    <property type="entry name" value="DSRM_SF"/>
    <property type="match status" value="1"/>
</dbReference>
<dbReference type="Proteomes" id="UP000015101">
    <property type="component" value="Unassembled WGS sequence"/>
</dbReference>
<reference evidence="6" key="1">
    <citation type="submission" date="2012-12" db="EMBL/GenBank/DDBJ databases">
        <authorList>
            <person name="Hellsten U."/>
            <person name="Grimwood J."/>
            <person name="Chapman J.A."/>
            <person name="Shapiro H."/>
            <person name="Aerts A."/>
            <person name="Otillar R.P."/>
            <person name="Terry A.Y."/>
            <person name="Boore J.L."/>
            <person name="Simakov O."/>
            <person name="Marletaz F."/>
            <person name="Cho S.-J."/>
            <person name="Edsinger-Gonzales E."/>
            <person name="Havlak P."/>
            <person name="Kuo D.-H."/>
            <person name="Larsson T."/>
            <person name="Lv J."/>
            <person name="Arendt D."/>
            <person name="Savage R."/>
            <person name="Osoegawa K."/>
            <person name="de Jong P."/>
            <person name="Lindberg D.R."/>
            <person name="Seaver E.C."/>
            <person name="Weisblat D.A."/>
            <person name="Putnam N.H."/>
            <person name="Grigoriev I.V."/>
            <person name="Rokhsar D.S."/>
        </authorList>
    </citation>
    <scope>NUCLEOTIDE SEQUENCE</scope>
</reference>
<gene>
    <name evidence="5" type="primary">20202078</name>
    <name evidence="4" type="ORF">HELRODRAFT_167782</name>
</gene>
<dbReference type="EMBL" id="KB095905">
    <property type="protein sequence ID" value="ESO09952.1"/>
    <property type="molecule type" value="Genomic_DNA"/>
</dbReference>